<dbReference type="RefSeq" id="WP_307227362.1">
    <property type="nucleotide sequence ID" value="NZ_JAUSVF010000001.1"/>
</dbReference>
<proteinExistence type="predicted"/>
<dbReference type="Gene3D" id="3.10.620.30">
    <property type="match status" value="1"/>
</dbReference>
<evidence type="ECO:0000256" key="1">
    <source>
        <dbReference type="SAM" id="SignalP"/>
    </source>
</evidence>
<sequence length="189" mass="20502">MLNRVFSVAAAITISLTTVAPAEAMTISSAARSVASALPVQSAAVGFSERAAFSRQLLCLEYADACGAERIRTISYTSKLRTVLASVNRSVNREMPDIRARREFLSLTAMSSSGEDHAMMKRRQLIRAGLPADALKLATVTNAEGRRHSVLIVATSHGEMVLDHHTSIIVKRRDSGYSFASAEAVRFFE</sequence>
<feature type="chain" id="PRO_5046588593" evidence="1">
    <location>
        <begin position="25"/>
        <end position="189"/>
    </location>
</feature>
<dbReference type="Pfam" id="PF06035">
    <property type="entry name" value="Peptidase_C93"/>
    <property type="match status" value="1"/>
</dbReference>
<dbReference type="EMBL" id="JAUSVF010000001">
    <property type="protein sequence ID" value="MDQ0318905.1"/>
    <property type="molecule type" value="Genomic_DNA"/>
</dbReference>
<reference evidence="2 3" key="1">
    <citation type="submission" date="2023-07" db="EMBL/GenBank/DDBJ databases">
        <title>Genomic Encyclopedia of Type Strains, Phase IV (KMG-IV): sequencing the most valuable type-strain genomes for metagenomic binning, comparative biology and taxonomic classification.</title>
        <authorList>
            <person name="Goeker M."/>
        </authorList>
    </citation>
    <scope>NUCLEOTIDE SEQUENCE [LARGE SCALE GENOMIC DNA]</scope>
    <source>
        <strain evidence="2 3">DSM 1112</strain>
    </source>
</reference>
<evidence type="ECO:0000313" key="3">
    <source>
        <dbReference type="Proteomes" id="UP001230207"/>
    </source>
</evidence>
<organism evidence="2 3">
    <name type="scientific">Pararhizobium capsulatum DSM 1112</name>
    <dbReference type="NCBI Taxonomy" id="1121113"/>
    <lineage>
        <taxon>Bacteria</taxon>
        <taxon>Pseudomonadati</taxon>
        <taxon>Pseudomonadota</taxon>
        <taxon>Alphaproteobacteria</taxon>
        <taxon>Hyphomicrobiales</taxon>
        <taxon>Rhizobiaceae</taxon>
        <taxon>Rhizobium/Agrobacterium group</taxon>
        <taxon>Pararhizobium</taxon>
    </lineage>
</organism>
<dbReference type="InterPro" id="IPR010319">
    <property type="entry name" value="Transglutaminase-like_Cys_pept"/>
</dbReference>
<name>A0ABU0BN82_9HYPH</name>
<keyword evidence="1" id="KW-0732">Signal</keyword>
<accession>A0ABU0BN82</accession>
<keyword evidence="3" id="KW-1185">Reference proteome</keyword>
<dbReference type="Proteomes" id="UP001230207">
    <property type="component" value="Unassembled WGS sequence"/>
</dbReference>
<gene>
    <name evidence="2" type="ORF">QO002_001043</name>
</gene>
<evidence type="ECO:0000313" key="2">
    <source>
        <dbReference type="EMBL" id="MDQ0318905.1"/>
    </source>
</evidence>
<comment type="caution">
    <text evidence="2">The sequence shown here is derived from an EMBL/GenBank/DDBJ whole genome shotgun (WGS) entry which is preliminary data.</text>
</comment>
<feature type="signal peptide" evidence="1">
    <location>
        <begin position="1"/>
        <end position="24"/>
    </location>
</feature>
<protein>
    <submittedName>
        <fullName evidence="2">Transglutaminase-like cysteine proteinase</fullName>
    </submittedName>
</protein>